<feature type="region of interest" description="Disordered" evidence="1">
    <location>
        <begin position="1"/>
        <end position="33"/>
    </location>
</feature>
<dbReference type="Proteomes" id="UP000310108">
    <property type="component" value="Unassembled WGS sequence"/>
</dbReference>
<comment type="caution">
    <text evidence="2">The sequence shown here is derived from an EMBL/GenBank/DDBJ whole genome shotgun (WGS) entry which is preliminary data.</text>
</comment>
<evidence type="ECO:0000313" key="3">
    <source>
        <dbReference type="Proteomes" id="UP000310108"/>
    </source>
</evidence>
<evidence type="ECO:0000256" key="1">
    <source>
        <dbReference type="SAM" id="MobiDB-lite"/>
    </source>
</evidence>
<proteinExistence type="predicted"/>
<gene>
    <name evidence="2" type="ORF">CTA1_8609</name>
</gene>
<evidence type="ECO:0000313" key="2">
    <source>
        <dbReference type="EMBL" id="TKW50595.1"/>
    </source>
</evidence>
<dbReference type="EMBL" id="PJEX01000378">
    <property type="protein sequence ID" value="TKW50595.1"/>
    <property type="molecule type" value="Genomic_DNA"/>
</dbReference>
<dbReference type="AlphaFoldDB" id="A0A4U6X5S1"/>
<sequence>MGVPYDDARYSGLGPRNGKNVQPETSGEAATVPRKGKRLWLHATRNKCGRAIELESKPYAATGTRPYLILWLCPPPRSSVAHGNGTVQYVKTTEGRQTPTQPSRWGQTPSRSLATVIDT</sequence>
<organism evidence="2 3">
    <name type="scientific">Colletotrichum tanaceti</name>
    <dbReference type="NCBI Taxonomy" id="1306861"/>
    <lineage>
        <taxon>Eukaryota</taxon>
        <taxon>Fungi</taxon>
        <taxon>Dikarya</taxon>
        <taxon>Ascomycota</taxon>
        <taxon>Pezizomycotina</taxon>
        <taxon>Sordariomycetes</taxon>
        <taxon>Hypocreomycetidae</taxon>
        <taxon>Glomerellales</taxon>
        <taxon>Glomerellaceae</taxon>
        <taxon>Colletotrichum</taxon>
        <taxon>Colletotrichum destructivum species complex</taxon>
    </lineage>
</organism>
<name>A0A4U6X5S1_9PEZI</name>
<feature type="region of interest" description="Disordered" evidence="1">
    <location>
        <begin position="92"/>
        <end position="119"/>
    </location>
</feature>
<accession>A0A4U6X5S1</accession>
<reference evidence="2 3" key="1">
    <citation type="journal article" date="2019" name="PLoS ONE">
        <title>Comparative genome analysis indicates high evolutionary potential of pathogenicity genes in Colletotrichum tanaceti.</title>
        <authorList>
            <person name="Lelwala R.V."/>
            <person name="Korhonen P.K."/>
            <person name="Young N.D."/>
            <person name="Scott J.B."/>
            <person name="Ades P.A."/>
            <person name="Gasser R.B."/>
            <person name="Taylor P.W.J."/>
        </authorList>
    </citation>
    <scope>NUCLEOTIDE SEQUENCE [LARGE SCALE GENOMIC DNA]</scope>
    <source>
        <strain evidence="2">BRIP57314</strain>
    </source>
</reference>
<protein>
    <submittedName>
        <fullName evidence="2">Uncharacterized protein</fullName>
    </submittedName>
</protein>
<keyword evidence="3" id="KW-1185">Reference proteome</keyword>